<sequence length="67" mass="7485">MHFNTTSHAVASEFTPTLQCTRKVWRQVCDAQLNMAMLCFLKPFVQLDSFVANLLQNKCTFMGVGGG</sequence>
<evidence type="ECO:0000313" key="1">
    <source>
        <dbReference type="EMBL" id="JAI00175.1"/>
    </source>
</evidence>
<protein>
    <submittedName>
        <fullName evidence="1">Uncharacterized protein</fullName>
    </submittedName>
</protein>
<dbReference type="AlphaFoldDB" id="A0A0E9XBY9"/>
<organism evidence="1">
    <name type="scientific">Anguilla anguilla</name>
    <name type="common">European freshwater eel</name>
    <name type="synonym">Muraena anguilla</name>
    <dbReference type="NCBI Taxonomy" id="7936"/>
    <lineage>
        <taxon>Eukaryota</taxon>
        <taxon>Metazoa</taxon>
        <taxon>Chordata</taxon>
        <taxon>Craniata</taxon>
        <taxon>Vertebrata</taxon>
        <taxon>Euteleostomi</taxon>
        <taxon>Actinopterygii</taxon>
        <taxon>Neopterygii</taxon>
        <taxon>Teleostei</taxon>
        <taxon>Anguilliformes</taxon>
        <taxon>Anguillidae</taxon>
        <taxon>Anguilla</taxon>
    </lineage>
</organism>
<reference evidence="1" key="2">
    <citation type="journal article" date="2015" name="Fish Shellfish Immunol.">
        <title>Early steps in the European eel (Anguilla anguilla)-Vibrio vulnificus interaction in the gills: Role of the RtxA13 toxin.</title>
        <authorList>
            <person name="Callol A."/>
            <person name="Pajuelo D."/>
            <person name="Ebbesson L."/>
            <person name="Teles M."/>
            <person name="MacKenzie S."/>
            <person name="Amaro C."/>
        </authorList>
    </citation>
    <scope>NUCLEOTIDE SEQUENCE</scope>
</reference>
<name>A0A0E9XBY9_ANGAN</name>
<reference evidence="1" key="1">
    <citation type="submission" date="2014-11" db="EMBL/GenBank/DDBJ databases">
        <authorList>
            <person name="Amaro Gonzalez C."/>
        </authorList>
    </citation>
    <scope>NUCLEOTIDE SEQUENCE</scope>
</reference>
<accession>A0A0E9XBY9</accession>
<dbReference type="EMBL" id="GBXM01008403">
    <property type="protein sequence ID" value="JAI00175.1"/>
    <property type="molecule type" value="Transcribed_RNA"/>
</dbReference>
<proteinExistence type="predicted"/>